<dbReference type="EMBL" id="UGXT01000002">
    <property type="protein sequence ID" value="SUH40205.1"/>
    <property type="molecule type" value="Genomic_DNA"/>
</dbReference>
<dbReference type="InterPro" id="IPR016152">
    <property type="entry name" value="PTrfase/Anion_transptr"/>
</dbReference>
<reference evidence="1 2" key="1">
    <citation type="submission" date="2018-06" db="EMBL/GenBank/DDBJ databases">
        <authorList>
            <consortium name="Pathogen Informatics"/>
            <person name="Doyle S."/>
        </authorList>
    </citation>
    <scope>NUCLEOTIDE SEQUENCE [LARGE SCALE GENOMIC DNA]</scope>
    <source>
        <strain evidence="1 2">NCTC8261</strain>
    </source>
</reference>
<dbReference type="Gene3D" id="3.40.930.10">
    <property type="entry name" value="Mannitol-specific EII, Chain A"/>
    <property type="match status" value="1"/>
</dbReference>
<name>A0A379X1H4_SALET</name>
<dbReference type="AlphaFoldDB" id="A0A379X1H4"/>
<dbReference type="Proteomes" id="UP000254712">
    <property type="component" value="Unassembled WGS sequence"/>
</dbReference>
<proteinExistence type="predicted"/>
<dbReference type="GO" id="GO:0016740">
    <property type="term" value="F:transferase activity"/>
    <property type="evidence" value="ECO:0007669"/>
    <property type="project" value="UniProtKB-KW"/>
</dbReference>
<evidence type="ECO:0000313" key="2">
    <source>
        <dbReference type="Proteomes" id="UP000254712"/>
    </source>
</evidence>
<protein>
    <submittedName>
        <fullName evidence="1">Sugar phosphotransferase</fullName>
        <ecNumber evidence="1">2.7.1.-</ecNumber>
    </submittedName>
</protein>
<keyword evidence="1" id="KW-0808">Transferase</keyword>
<accession>A0A379X1H4</accession>
<organism evidence="1 2">
    <name type="scientific">Salmonella enterica I</name>
    <dbReference type="NCBI Taxonomy" id="59201"/>
    <lineage>
        <taxon>Bacteria</taxon>
        <taxon>Pseudomonadati</taxon>
        <taxon>Pseudomonadota</taxon>
        <taxon>Gammaproteobacteria</taxon>
        <taxon>Enterobacterales</taxon>
        <taxon>Enterobacteriaceae</taxon>
        <taxon>Salmonella</taxon>
    </lineage>
</organism>
<dbReference type="EC" id="2.7.1.-" evidence="1"/>
<evidence type="ECO:0000313" key="1">
    <source>
        <dbReference type="EMBL" id="SUH40205.1"/>
    </source>
</evidence>
<gene>
    <name evidence="1" type="primary">sgaA_2</name>
    <name evidence="1" type="ORF">NCTC8261_06586</name>
</gene>
<sequence length="58" mass="6361">MKLRDSLAENNSIRLQAEANTWQEAVKIGVDLLVAADVVEPRYYQASSMALSSLAPIL</sequence>
<dbReference type="SUPFAM" id="SSF55804">
    <property type="entry name" value="Phoshotransferase/anion transport protein"/>
    <property type="match status" value="1"/>
</dbReference>